<comment type="caution">
    <text evidence="12">The sequence shown here is derived from an EMBL/GenBank/DDBJ whole genome shotgun (WGS) entry which is preliminary data.</text>
</comment>
<evidence type="ECO:0000313" key="13">
    <source>
        <dbReference type="Proteomes" id="UP001254848"/>
    </source>
</evidence>
<evidence type="ECO:0000256" key="8">
    <source>
        <dbReference type="ARBA" id="ARBA00022840"/>
    </source>
</evidence>
<evidence type="ECO:0000256" key="7">
    <source>
        <dbReference type="ARBA" id="ARBA00022756"/>
    </source>
</evidence>
<evidence type="ECO:0000256" key="3">
    <source>
        <dbReference type="ARBA" id="ARBA00011738"/>
    </source>
</evidence>
<comment type="subunit">
    <text evidence="3 11">Homodimer.</text>
</comment>
<protein>
    <recommendedName>
        <fullName evidence="4 11">6-carboxyhexanoate--CoA ligase</fullName>
        <ecNumber evidence="4 11">6.2.1.14</ecNumber>
    </recommendedName>
    <alternativeName>
        <fullName evidence="11">Pimeloyl-CoA synthase</fullName>
    </alternativeName>
</protein>
<dbReference type="HAMAP" id="MF_00668">
    <property type="entry name" value="BioW"/>
    <property type="match status" value="1"/>
</dbReference>
<evidence type="ECO:0000256" key="6">
    <source>
        <dbReference type="ARBA" id="ARBA00022741"/>
    </source>
</evidence>
<dbReference type="InterPro" id="IPR005499">
    <property type="entry name" value="BioW"/>
</dbReference>
<comment type="similarity">
    <text evidence="11">Belongs to the BioW family.</text>
</comment>
<keyword evidence="6 11" id="KW-0547">Nucleotide-binding</keyword>
<dbReference type="NCBIfam" id="NF002360">
    <property type="entry name" value="PRK01322.1"/>
    <property type="match status" value="1"/>
</dbReference>
<keyword evidence="13" id="KW-1185">Reference proteome</keyword>
<evidence type="ECO:0000256" key="2">
    <source>
        <dbReference type="ARBA" id="ARBA00005075"/>
    </source>
</evidence>
<comment type="function">
    <text evidence="11">Catalyzes the transformation of pimelate into pimeloyl-CoA with concomitant hydrolysis of ATP to AMP.</text>
</comment>
<dbReference type="NCBIfam" id="TIGR01204">
    <property type="entry name" value="bioW"/>
    <property type="match status" value="1"/>
</dbReference>
<reference evidence="12 13" key="1">
    <citation type="submission" date="2023-07" db="EMBL/GenBank/DDBJ databases">
        <title>The novel representative of Negativicutes class, Anaeroselena agilis gen. nov. sp. nov.</title>
        <authorList>
            <person name="Prokofeva M.I."/>
            <person name="Elcheninov A.G."/>
            <person name="Klyukina A."/>
            <person name="Kublanov I.V."/>
            <person name="Frolov E.N."/>
            <person name="Podosokorskaya O.A."/>
        </authorList>
    </citation>
    <scope>NUCLEOTIDE SEQUENCE [LARGE SCALE GENOMIC DNA]</scope>
    <source>
        <strain evidence="12 13">4137-cl</strain>
    </source>
</reference>
<dbReference type="EMBL" id="JAUOZS010000002">
    <property type="protein sequence ID" value="MDT8904037.1"/>
    <property type="molecule type" value="Genomic_DNA"/>
</dbReference>
<comment type="cofactor">
    <cofactor evidence="1 11">
        <name>Mg(2+)</name>
        <dbReference type="ChEBI" id="CHEBI:18420"/>
    </cofactor>
</comment>
<gene>
    <name evidence="11" type="primary">bioW</name>
    <name evidence="12" type="ORF">Q4T40_22615</name>
</gene>
<keyword evidence="8 11" id="KW-0067">ATP-binding</keyword>
<comment type="catalytic activity">
    <reaction evidence="10 11">
        <text>heptanedioate + ATP + CoA = 6-carboxyhexanoyl-CoA + AMP + diphosphate</text>
        <dbReference type="Rhea" id="RHEA:14781"/>
        <dbReference type="ChEBI" id="CHEBI:30616"/>
        <dbReference type="ChEBI" id="CHEBI:33019"/>
        <dbReference type="ChEBI" id="CHEBI:36165"/>
        <dbReference type="ChEBI" id="CHEBI:57287"/>
        <dbReference type="ChEBI" id="CHEBI:57360"/>
        <dbReference type="ChEBI" id="CHEBI:456215"/>
        <dbReference type="EC" id="6.2.1.14"/>
    </reaction>
</comment>
<evidence type="ECO:0000313" key="12">
    <source>
        <dbReference type="EMBL" id="MDT8904037.1"/>
    </source>
</evidence>
<evidence type="ECO:0000256" key="10">
    <source>
        <dbReference type="ARBA" id="ARBA00049553"/>
    </source>
</evidence>
<keyword evidence="9 11" id="KW-0460">Magnesium</keyword>
<dbReference type="RefSeq" id="WP_413782598.1">
    <property type="nucleotide sequence ID" value="NZ_JAUOZS010000002.1"/>
</dbReference>
<dbReference type="EC" id="6.2.1.14" evidence="4 11"/>
<dbReference type="Proteomes" id="UP001254848">
    <property type="component" value="Unassembled WGS sequence"/>
</dbReference>
<keyword evidence="7 11" id="KW-0093">Biotin biosynthesis</keyword>
<evidence type="ECO:0000256" key="9">
    <source>
        <dbReference type="ARBA" id="ARBA00022842"/>
    </source>
</evidence>
<proteinExistence type="inferred from homology"/>
<evidence type="ECO:0000256" key="1">
    <source>
        <dbReference type="ARBA" id="ARBA00001946"/>
    </source>
</evidence>
<name>A0ABU3P5P2_9FIRM</name>
<organism evidence="12 13">
    <name type="scientific">Anaeroselena agilis</name>
    <dbReference type="NCBI Taxonomy" id="3063788"/>
    <lineage>
        <taxon>Bacteria</taxon>
        <taxon>Bacillati</taxon>
        <taxon>Bacillota</taxon>
        <taxon>Negativicutes</taxon>
        <taxon>Acetonemataceae</taxon>
        <taxon>Anaeroselena</taxon>
    </lineage>
</organism>
<dbReference type="GO" id="GO:0042410">
    <property type="term" value="F:6-carboxyhexanoate-CoA ligase activity"/>
    <property type="evidence" value="ECO:0007669"/>
    <property type="project" value="UniProtKB-EC"/>
</dbReference>
<keyword evidence="5 11" id="KW-0436">Ligase</keyword>
<dbReference type="Pfam" id="PF03744">
    <property type="entry name" value="BioW"/>
    <property type="match status" value="1"/>
</dbReference>
<comment type="pathway">
    <text evidence="2 11">Metabolic intermediate metabolism; pimeloyl-CoA biosynthesis; pimeloyl-CoA from pimelate: step 1/1.</text>
</comment>
<evidence type="ECO:0000256" key="5">
    <source>
        <dbReference type="ARBA" id="ARBA00022598"/>
    </source>
</evidence>
<evidence type="ECO:0000256" key="4">
    <source>
        <dbReference type="ARBA" id="ARBA00012984"/>
    </source>
</evidence>
<accession>A0ABU3P5P2</accession>
<sequence>MYYSVRMRAAQGGDHAAGGRHISGAERLVPPGEAAALAGELVERALGHSRGRADFINITVETVAAQAVRLAPIPAVKTVAVADVAAGRVAALEELVRAGVSTAAAQAGMGALAALPDSMRGAMILCAASGSRLDGNGARGVRVSRMDAADGPALLAALRRRGLANDHVREALVLAAKVAAGPGVTAELCWSDDPEYTAGYVASRLGYCRFAHLKEYGCPVGGRVFFAAPGCDVAALVDYLERQPVLATLADWEE</sequence>
<evidence type="ECO:0000256" key="11">
    <source>
        <dbReference type="HAMAP-Rule" id="MF_00668"/>
    </source>
</evidence>